<name>A0AAD9G2J0_9STRA</name>
<evidence type="ECO:0000256" key="6">
    <source>
        <dbReference type="ARBA" id="ARBA00033271"/>
    </source>
</evidence>
<dbReference type="EMBL" id="JASMQC010000037">
    <property type="protein sequence ID" value="KAK1930797.1"/>
    <property type="molecule type" value="Genomic_DNA"/>
</dbReference>
<dbReference type="Gene3D" id="2.60.120.10">
    <property type="entry name" value="Jelly Rolls"/>
    <property type="match status" value="1"/>
</dbReference>
<evidence type="ECO:0000256" key="1">
    <source>
        <dbReference type="ARBA" id="ARBA00005181"/>
    </source>
</evidence>
<dbReference type="AlphaFoldDB" id="A0AAD9G2J0"/>
<keyword evidence="9" id="KW-1185">Reference proteome</keyword>
<evidence type="ECO:0000313" key="8">
    <source>
        <dbReference type="EMBL" id="KAK1930797.1"/>
    </source>
</evidence>
<dbReference type="GO" id="GO:0019491">
    <property type="term" value="P:ectoine biosynthetic process"/>
    <property type="evidence" value="ECO:0007669"/>
    <property type="project" value="InterPro"/>
</dbReference>
<comment type="catalytic activity">
    <reaction evidence="7">
        <text>(2S)-4-acetamido-2-aminobutanoate = L-ectoine + H2O</text>
        <dbReference type="Rhea" id="RHEA:17281"/>
        <dbReference type="ChEBI" id="CHEBI:15377"/>
        <dbReference type="ChEBI" id="CHEBI:58515"/>
        <dbReference type="ChEBI" id="CHEBI:58929"/>
        <dbReference type="EC" id="4.2.1.108"/>
    </reaction>
</comment>
<keyword evidence="5" id="KW-0456">Lyase</keyword>
<reference evidence="8" key="1">
    <citation type="submission" date="2023-08" db="EMBL/GenBank/DDBJ databases">
        <title>Reference Genome Resource for the Citrus Pathogen Phytophthora citrophthora.</title>
        <authorList>
            <person name="Moller H."/>
            <person name="Coetzee B."/>
            <person name="Rose L.J."/>
            <person name="Van Niekerk J.M."/>
        </authorList>
    </citation>
    <scope>NUCLEOTIDE SEQUENCE</scope>
    <source>
        <strain evidence="8">STE-U-9442</strain>
    </source>
</reference>
<dbReference type="InterPro" id="IPR011051">
    <property type="entry name" value="RmlC_Cupin_sf"/>
</dbReference>
<dbReference type="EC" id="4.2.1.108" evidence="3"/>
<organism evidence="8 9">
    <name type="scientific">Phytophthora citrophthora</name>
    <dbReference type="NCBI Taxonomy" id="4793"/>
    <lineage>
        <taxon>Eukaryota</taxon>
        <taxon>Sar</taxon>
        <taxon>Stramenopiles</taxon>
        <taxon>Oomycota</taxon>
        <taxon>Peronosporomycetes</taxon>
        <taxon>Peronosporales</taxon>
        <taxon>Peronosporaceae</taxon>
        <taxon>Phytophthora</taxon>
    </lineage>
</organism>
<evidence type="ECO:0000256" key="3">
    <source>
        <dbReference type="ARBA" id="ARBA00013192"/>
    </source>
</evidence>
<dbReference type="SUPFAM" id="SSF51182">
    <property type="entry name" value="RmlC-like cupins"/>
    <property type="match status" value="1"/>
</dbReference>
<comment type="caution">
    <text evidence="8">The sequence shown here is derived from an EMBL/GenBank/DDBJ whole genome shotgun (WGS) entry which is preliminary data.</text>
</comment>
<proteinExistence type="inferred from homology"/>
<evidence type="ECO:0000256" key="7">
    <source>
        <dbReference type="ARBA" id="ARBA00048714"/>
    </source>
</evidence>
<dbReference type="Pfam" id="PF06339">
    <property type="entry name" value="Ectoine_synth"/>
    <property type="match status" value="1"/>
</dbReference>
<evidence type="ECO:0000256" key="4">
    <source>
        <dbReference type="ARBA" id="ARBA00019707"/>
    </source>
</evidence>
<dbReference type="Proteomes" id="UP001259832">
    <property type="component" value="Unassembled WGS sequence"/>
</dbReference>
<dbReference type="PANTHER" id="PTHR39289">
    <property type="match status" value="1"/>
</dbReference>
<comment type="pathway">
    <text evidence="1">Amine and polyamine biosynthesis; ectoine biosynthesis; L-ectoine from L-aspartate 4-semialdehyde: step 3/3.</text>
</comment>
<dbReference type="InterPro" id="IPR010462">
    <property type="entry name" value="Ectoine_synth"/>
</dbReference>
<evidence type="ECO:0000256" key="2">
    <source>
        <dbReference type="ARBA" id="ARBA00009637"/>
    </source>
</evidence>
<comment type="similarity">
    <text evidence="2">Belongs to the ectoine synthase family.</text>
</comment>
<evidence type="ECO:0000313" key="9">
    <source>
        <dbReference type="Proteomes" id="UP001259832"/>
    </source>
</evidence>
<evidence type="ECO:0000256" key="5">
    <source>
        <dbReference type="ARBA" id="ARBA00023239"/>
    </source>
</evidence>
<accession>A0AAD9G2J0</accession>
<dbReference type="PANTHER" id="PTHR39289:SF1">
    <property type="entry name" value="L-ECTOINE SYNTHASE"/>
    <property type="match status" value="1"/>
</dbReference>
<protein>
    <recommendedName>
        <fullName evidence="4">L-ectoine synthase</fullName>
        <ecNumber evidence="3">4.2.1.108</ecNumber>
    </recommendedName>
    <alternativeName>
        <fullName evidence="6">N-acetyldiaminobutyrate dehydratase</fullName>
    </alternativeName>
</protein>
<dbReference type="InterPro" id="IPR014710">
    <property type="entry name" value="RmlC-like_jellyroll"/>
</dbReference>
<gene>
    <name evidence="8" type="ORF">P3T76_013754</name>
</gene>
<sequence length="220" mass="24243">MIVRKDAMLFDRNIAQHNCIRNMLRLSTLAVKASKPLTRSFHASAPSSFIVRSLDDVRQRHRVITSDDGALETRRYLVRNDECGFSVQQEVLKKGAPVRLEFQNHVYALLVTRGNGHVRLLDVGEGPGQFQKVAEGSLVALNAAEAIEIEAESDELHAVSVMNPPVFGVEKKNDTTGVFPAVDSDGEPLESFDLTKVERLFSAPESLKGGSAPMKDDPLF</sequence>
<dbReference type="GO" id="GO:0033990">
    <property type="term" value="F:ectoine synthase activity"/>
    <property type="evidence" value="ECO:0007669"/>
    <property type="project" value="UniProtKB-EC"/>
</dbReference>